<accession>A0A645JMF1</accession>
<sequence length="158" mass="17466">MVPQGQLVAAQLPGLGIEVAPAHPGAHVAGVVPGNVINDLKDVRFEYFQRNLKVFHIIQQQFPDLGMVSRIHADKLHLELKLAVPLQFLKQLCHQHGVLAPGDGHRSPVPRLNQLEVIQRLGKLGPDRLLIFPRNGCLDIPDLFPLFLGNQDLAPFPL</sequence>
<evidence type="ECO:0000313" key="1">
    <source>
        <dbReference type="EMBL" id="MPN63919.1"/>
    </source>
</evidence>
<name>A0A645JMF1_9ZZZZ</name>
<dbReference type="EMBL" id="VSSQ01144054">
    <property type="protein sequence ID" value="MPN63919.1"/>
    <property type="molecule type" value="Genomic_DNA"/>
</dbReference>
<protein>
    <submittedName>
        <fullName evidence="1">Uncharacterized protein</fullName>
    </submittedName>
</protein>
<proteinExistence type="predicted"/>
<comment type="caution">
    <text evidence="1">The sequence shown here is derived from an EMBL/GenBank/DDBJ whole genome shotgun (WGS) entry which is preliminary data.</text>
</comment>
<reference evidence="1" key="1">
    <citation type="submission" date="2019-08" db="EMBL/GenBank/DDBJ databases">
        <authorList>
            <person name="Kucharzyk K."/>
            <person name="Murdoch R.W."/>
            <person name="Higgins S."/>
            <person name="Loffler F."/>
        </authorList>
    </citation>
    <scope>NUCLEOTIDE SEQUENCE</scope>
</reference>
<gene>
    <name evidence="1" type="ORF">SDC9_211686</name>
</gene>
<organism evidence="1">
    <name type="scientific">bioreactor metagenome</name>
    <dbReference type="NCBI Taxonomy" id="1076179"/>
    <lineage>
        <taxon>unclassified sequences</taxon>
        <taxon>metagenomes</taxon>
        <taxon>ecological metagenomes</taxon>
    </lineage>
</organism>
<dbReference type="AlphaFoldDB" id="A0A645JMF1"/>